<dbReference type="Proteomes" id="UP000269940">
    <property type="component" value="Segment"/>
</dbReference>
<accession>A0A386KAA1</accession>
<proteinExistence type="predicted"/>
<gene>
    <name evidence="1" type="ORF">Aci05_030</name>
</gene>
<evidence type="ECO:0000313" key="1">
    <source>
        <dbReference type="EMBL" id="AYD82311.1"/>
    </source>
</evidence>
<evidence type="ECO:0000313" key="2">
    <source>
        <dbReference type="Proteomes" id="UP000269940"/>
    </source>
</evidence>
<sequence>MDNLDNGLELLSGRLVVLFLTYDLALKASANFPAGTKVKVTNDPNPDLNGEYTWDGTKLVKTTNNTLEKAKEEAEKIVNDKIDNTLTKDKILDLISGEITESDLDQNLRQRIDEIESISPIIDKLKKDVKKSKEEVDEKVFFLNVDYQNLKEEVQNIQLQVDLDFQAIQDRIDQIQAEVDAKWLEVDQIRDDLTKEINDRVAAVREETEQRIEDVRKLNDGLTQEIIDRKDGDQKLYENIENYKVSNDGALANVRDEVKVAVETANASAEKVNTMDARVTVAEDNAGTALENSAAAVNKANAAAGLASATAGRVDNMQADVTKALDDSGKALTNSATAIEQSQVAVDKANSAAESVTILESKLNSKNATYRQDTAPTKDTHPNLTEGDLWINPSANNEQKRWNGTDWVDISDVRVGQNATAISELKTSVKEQDDKITSVSERVDNLQASIGDMATSEALELLKGTVTEQGGKINANTEKLVAIETTVGQNQEANAKALQDLTTRIEKDEDDIKANTSAITALDSTVNASLNAINITADMNLENDLIYYNSSSQNVVKSISESGTTRRVLTIGDNSSDDMAWMYPKAMLPYDPDVMYKVRAKLRRLSGDGAIYLGLVVKNSDKTQFVTSNNILSDNVSSSSYFADGVIPPLNEWVEYEWYIKGRASSSALLPPTYGGLGNPIQMQNATGYITPVFIANYSGLSGVVELAYMVLERAEAYKVISANANALTSLKTDVQKNTDGIQAMGEAITNVEASITNMDIGGQNHWTIWPIEPTQSDADNPYLSVQWLTESQEWIRTTLTKDVNSYHHSFDGLLIDLSYPIVIGELYTLTFEMRASKAIPIAATTINFGTNVTYTDNSLTTDTEWKTYTITFPTKGTLTSKSNQAFGLTLLKGHGWTTNDWYELRRIQMQKGNKATRYQKAQAGLVEGIKANSQAFNGLKATVEQQGEDIKSQGQAITGLKQEIADKASSQALSELKSTVEQQGESIRINTEAITSLKGVVDGKADADALNSLKVTVQEQGETLLTQGQAITSVRATADLALNGKKTLIDLTAFDPNLYYPVFIPVSTTGISEIEISPKLGDFQAPWSTHYSGSYSLGVRWTTRGHGWGAEAIDRVIEKFDYAWCGDQSPAMEINQRGEDSKEYIYLRGGTIYPFVTNQFADTPYLENNPVGVAFDQSKVPQSVNARVGANASAISSLDSKINIVGDKVDVNAQAITGLQAEIKDKASSEALNQLSVTVRDQGQLIDTQGQAITKVESKVDNIAVGGKNLIRDSGTWLGDPLAAATGIQSAYSANRDVMFVWASPNNEGWLTNFFSGEQLADIDPNLNENDDVIFSVDILIETGSTVKGPSIYWKDSMYYAPVALAKGQEFRYNEWYRFYQLRKYVKGGLAFHFSFADMVGTYRFRRPVIEKGNIPTDWTISDGDFATARAVQTLNTKVDNVDNKVNVNAQAITDLRSSLDGKANAQALNELSTIVQEQGETIQSQGKVLTSVEATANRTSSQLGTTVSYMLYTFRNGASSITKTGLYKADGTRLEGIARGLSVYLFAANGDYVGLRFFDTYGDMDNACNNMIAYLSDLPQNSFIAIAGCDNLGPLSWPSGPPKALRDHLRDVWGVAQSSVDKWQYNDIPIVICRKWGPKNSAIDKLYTSSVNGDWYSLGITFIDGIPNDWGGDTSKTNIEANASAISTMNADVIKNRDDIRVNAEAITGLSGRIDGKADAQALSQLQTTVREQGETISSQGQAITQVQASADMALNGKKYVVDLTALDPNLYYPVFIPVSSGSGISEISVSASLDEYRTPWSSHGSGTYSLNVMWRTRGSGWGANSVEREVIRFGYAWCGDQSPVIEINQQGDRSREYIYLRGGTQYPFYVNQYAGQPFTDLGNYGGVPYRTDLMPVSTNQRTYANASAVSTLNAKVDIVDGKATSAAESVTKLQTSSSAATYQLLRGSNRIGEKPVGSNPYPFWSQPIDKPLTAGKTYTLVYEAEFQSGGANSYFRPYFNGTQDISQTNQSFGRQVKVDKAVLWFAETTAIDFYIVGSQPDQNNSYAKVYWACLYEEDQPNPIKVWMPNTRENSAKLEVQGQSIDGLMTKWSVKADVNGYVSGVAMNNNGREANFIIRADTFAIAPPVGSGGGDVPKYGFVYQASAKTLPNGTVIPAGLYVDSLMLGEINAEKINANSLSAISANLGTFTSSNAKGTMTISGTDISVKDTNGVERIFIGL</sequence>
<organism evidence="1 2">
    <name type="scientific">Acinetobacter phage vB_AbaM_B09_Aci05</name>
    <dbReference type="NCBI Taxonomy" id="2315458"/>
    <lineage>
        <taxon>Viruses</taxon>
        <taxon>Duplodnaviria</taxon>
        <taxon>Heunggongvirae</taxon>
        <taxon>Uroviricota</taxon>
        <taxon>Caudoviricetes</taxon>
        <taxon>Saclayvirus</taxon>
        <taxon>Saclayvirus Aci05</taxon>
    </lineage>
</organism>
<dbReference type="InterPro" id="IPR008979">
    <property type="entry name" value="Galactose-bd-like_sf"/>
</dbReference>
<reference evidence="1 2" key="1">
    <citation type="submission" date="2018-08" db="EMBL/GenBank/DDBJ databases">
        <title>Complete genome sequence of five Acinetobacter baumannii phages from Abidjan, Cote d'Ivoire.</title>
        <authorList>
            <person name="Essoh C."/>
            <person name="Vernadet J.-P."/>
            <person name="Vergnaud G."/>
            <person name="Resch G."/>
            <person name="Pourcel C."/>
        </authorList>
    </citation>
    <scope>NUCLEOTIDE SEQUENCE [LARGE SCALE GENOMIC DNA]</scope>
</reference>
<protein>
    <submittedName>
        <fullName evidence="1">Tail fiber protein</fullName>
    </submittedName>
</protein>
<dbReference type="EMBL" id="MH746814">
    <property type="protein sequence ID" value="AYD82311.1"/>
    <property type="molecule type" value="Genomic_DNA"/>
</dbReference>
<dbReference type="SUPFAM" id="SSF49785">
    <property type="entry name" value="Galactose-binding domain-like"/>
    <property type="match status" value="1"/>
</dbReference>
<keyword evidence="2" id="KW-1185">Reference proteome</keyword>
<dbReference type="Gene3D" id="2.60.120.260">
    <property type="entry name" value="Galactose-binding domain-like"/>
    <property type="match status" value="1"/>
</dbReference>
<name>A0A386KAA1_9CAUD</name>